<dbReference type="Gene3D" id="3.10.290.10">
    <property type="entry name" value="RNA-binding S4 domain"/>
    <property type="match status" value="1"/>
</dbReference>
<evidence type="ECO:0000313" key="3">
    <source>
        <dbReference type="EMBL" id="SDN25295.1"/>
    </source>
</evidence>
<dbReference type="SMART" id="SM00363">
    <property type="entry name" value="S4"/>
    <property type="match status" value="1"/>
</dbReference>
<dbReference type="GO" id="GO:0003723">
    <property type="term" value="F:RNA binding"/>
    <property type="evidence" value="ECO:0007669"/>
    <property type="project" value="UniProtKB-KW"/>
</dbReference>
<evidence type="ECO:0000256" key="1">
    <source>
        <dbReference type="PROSITE-ProRule" id="PRU00182"/>
    </source>
</evidence>
<dbReference type="Pfam" id="PF01479">
    <property type="entry name" value="S4"/>
    <property type="match status" value="1"/>
</dbReference>
<keyword evidence="4" id="KW-1185">Reference proteome</keyword>
<dbReference type="Gene3D" id="3.30.70.330">
    <property type="match status" value="1"/>
</dbReference>
<reference evidence="4" key="1">
    <citation type="submission" date="2016-10" db="EMBL/GenBank/DDBJ databases">
        <authorList>
            <person name="Varghese N."/>
            <person name="Submissions S."/>
        </authorList>
    </citation>
    <scope>NUCLEOTIDE SEQUENCE [LARGE SCALE GENOMIC DNA]</scope>
    <source>
        <strain evidence="4">CGMCC 1.10369</strain>
    </source>
</reference>
<name>A0A1G9ZVX1_9BACI</name>
<dbReference type="InterPro" id="IPR012677">
    <property type="entry name" value="Nucleotide-bd_a/b_plait_sf"/>
</dbReference>
<dbReference type="Pfam" id="PF21278">
    <property type="entry name" value="YlmH_1st"/>
    <property type="match status" value="1"/>
</dbReference>
<protein>
    <submittedName>
        <fullName evidence="3">RNA-binding protein YlmH, contains S4-like domain</fullName>
    </submittedName>
</protein>
<dbReference type="EMBL" id="FNIL01000001">
    <property type="protein sequence ID" value="SDN25295.1"/>
    <property type="molecule type" value="Genomic_DNA"/>
</dbReference>
<dbReference type="CDD" id="cd00165">
    <property type="entry name" value="S4"/>
    <property type="match status" value="1"/>
</dbReference>
<proteinExistence type="predicted"/>
<evidence type="ECO:0000259" key="2">
    <source>
        <dbReference type="SMART" id="SM00363"/>
    </source>
</evidence>
<gene>
    <name evidence="3" type="ORF">SAMN04488053_101255</name>
</gene>
<dbReference type="InterPro" id="IPR040591">
    <property type="entry name" value="RqcP2_RBD"/>
</dbReference>
<organism evidence="3 4">
    <name type="scientific">Alkalicoccus daliensis</name>
    <dbReference type="NCBI Taxonomy" id="745820"/>
    <lineage>
        <taxon>Bacteria</taxon>
        <taxon>Bacillati</taxon>
        <taxon>Bacillota</taxon>
        <taxon>Bacilli</taxon>
        <taxon>Bacillales</taxon>
        <taxon>Bacillaceae</taxon>
        <taxon>Alkalicoccus</taxon>
    </lineage>
</organism>
<dbReference type="SUPFAM" id="SSF55174">
    <property type="entry name" value="Alpha-L RNA-binding motif"/>
    <property type="match status" value="1"/>
</dbReference>
<keyword evidence="1" id="KW-0694">RNA-binding</keyword>
<sequence length="259" mass="29104">MSLYDHFRKEERPFIDQVLDWKSTVKEEYRSKLSDFLDPRQQQIVTSVVGTDKDVKLSFHGGASAVERKRALLYPEYMDPDYSDFELAAYELQYPSKFVTLEHPQVLGTLTSLGVRREKFGDILISGNRIQIVAAGEIAGYLEQQFTSVGRASVTMLSISLDDLLEPAEVSKDLSVTVSSMRLDTVLSEAFKISRSKIKPLIQNEKVKVNWKVIIDPSVTIEEGDVLSLRGSGRCKVESVEGVTKKGKLRVQLRVTGNN</sequence>
<dbReference type="Proteomes" id="UP000198778">
    <property type="component" value="Unassembled WGS sequence"/>
</dbReference>
<evidence type="ECO:0000313" key="4">
    <source>
        <dbReference type="Proteomes" id="UP000198778"/>
    </source>
</evidence>
<dbReference type="InterPro" id="IPR036986">
    <property type="entry name" value="S4_RNA-bd_sf"/>
</dbReference>
<dbReference type="PANTHER" id="PTHR13633">
    <property type="entry name" value="MITOCHONDRIAL TRANSCRIPTION RESCUE FACTOR 1"/>
    <property type="match status" value="1"/>
</dbReference>
<dbReference type="Gene3D" id="3.30.1370.160">
    <property type="match status" value="1"/>
</dbReference>
<dbReference type="InterPro" id="IPR002942">
    <property type="entry name" value="S4_RNA-bd"/>
</dbReference>
<dbReference type="PANTHER" id="PTHR13633:SF3">
    <property type="entry name" value="MITOCHONDRIAL TRANSCRIPTION RESCUE FACTOR 1"/>
    <property type="match status" value="1"/>
</dbReference>
<dbReference type="STRING" id="745820.SAMN04488053_101255"/>
<dbReference type="PROSITE" id="PS50889">
    <property type="entry name" value="S4"/>
    <property type="match status" value="1"/>
</dbReference>
<dbReference type="InterPro" id="IPR048443">
    <property type="entry name" value="RqcP2_N"/>
</dbReference>
<dbReference type="RefSeq" id="WP_090839796.1">
    <property type="nucleotide sequence ID" value="NZ_FNIL01000001.1"/>
</dbReference>
<dbReference type="Pfam" id="PF17774">
    <property type="entry name" value="YlmH_RBD"/>
    <property type="match status" value="1"/>
</dbReference>
<dbReference type="OrthoDB" id="9812787at2"/>
<accession>A0A1G9ZVX1</accession>
<feature type="domain" description="RNA-binding S4" evidence="2">
    <location>
        <begin position="181"/>
        <end position="248"/>
    </location>
</feature>
<dbReference type="AlphaFoldDB" id="A0A1G9ZVX1"/>